<accession>A0A328VFZ3</accession>
<keyword evidence="1" id="KW-0812">Transmembrane</keyword>
<evidence type="ECO:0000313" key="3">
    <source>
        <dbReference type="Proteomes" id="UP000248706"/>
    </source>
</evidence>
<keyword evidence="1" id="KW-0472">Membrane</keyword>
<organism evidence="2 3">
    <name type="scientific">Thermogemmatispora tikiterensis</name>
    <dbReference type="NCBI Taxonomy" id="1825093"/>
    <lineage>
        <taxon>Bacteria</taxon>
        <taxon>Bacillati</taxon>
        <taxon>Chloroflexota</taxon>
        <taxon>Ktedonobacteria</taxon>
        <taxon>Thermogemmatisporales</taxon>
        <taxon>Thermogemmatisporaceae</taxon>
        <taxon>Thermogemmatispora</taxon>
    </lineage>
</organism>
<evidence type="ECO:0000313" key="2">
    <source>
        <dbReference type="EMBL" id="RAQ94670.1"/>
    </source>
</evidence>
<comment type="caution">
    <text evidence="2">The sequence shown here is derived from an EMBL/GenBank/DDBJ whole genome shotgun (WGS) entry which is preliminary data.</text>
</comment>
<dbReference type="AlphaFoldDB" id="A0A328VFZ3"/>
<dbReference type="Proteomes" id="UP000248706">
    <property type="component" value="Unassembled WGS sequence"/>
</dbReference>
<keyword evidence="1" id="KW-1133">Transmembrane helix</keyword>
<evidence type="ECO:0000256" key="1">
    <source>
        <dbReference type="SAM" id="Phobius"/>
    </source>
</evidence>
<protein>
    <submittedName>
        <fullName evidence="2">Uncharacterized protein</fullName>
    </submittedName>
</protein>
<dbReference type="EMBL" id="MCIF01000002">
    <property type="protein sequence ID" value="RAQ94670.1"/>
    <property type="molecule type" value="Genomic_DNA"/>
</dbReference>
<name>A0A328VFZ3_9CHLR</name>
<feature type="transmembrane region" description="Helical" evidence="1">
    <location>
        <begin position="12"/>
        <end position="33"/>
    </location>
</feature>
<keyword evidence="3" id="KW-1185">Reference proteome</keyword>
<reference evidence="2 3" key="1">
    <citation type="submission" date="2016-08" db="EMBL/GenBank/DDBJ databases">
        <title>Analysis of Carbohydrate Active Enzymes in Thermogemmatispora T81 Reveals Carbohydrate Degradation Ability.</title>
        <authorList>
            <person name="Tomazini A."/>
            <person name="Lal S."/>
            <person name="Stott M."/>
            <person name="Henrissat B."/>
            <person name="Polikarpov I."/>
            <person name="Sparling R."/>
            <person name="Levin D.B."/>
        </authorList>
    </citation>
    <scope>NUCLEOTIDE SEQUENCE [LARGE SCALE GENOMIC DNA]</scope>
    <source>
        <strain evidence="2 3">T81</strain>
    </source>
</reference>
<sequence>MLAVVGVAFTDPLVLLVVLLLVVLLVPVLEVLLPQEASTIPAASISKQSLIVIEPNCRIIDPPVYRAGMESRVRSGPATMLSA</sequence>
<proteinExistence type="predicted"/>
<gene>
    <name evidence="2" type="ORF">A4R35_03925</name>
</gene>